<evidence type="ECO:0000313" key="1">
    <source>
        <dbReference type="EMBL" id="GKT24946.1"/>
    </source>
</evidence>
<sequence length="509" mass="58815">FDVDNEEECCALLIKYLKLLISLVKLNMNVAFYFSHSQRGILALGDVIRLLTKRMHVLLGNANPQVEERFKMGWIQEWGGVLGKAHQKGKMKFFSHHFTANNLNSMRYVTDAIFMTISLVSNISTVFSHELRISYHKMELIEEECRKADGREPNAISETKSFMLDDLIILGASAYLQKMYVVANPYIIDWLFFVSNAHVFKEAYPDLVISMHRTFSAILSLLTNFSFAHVLRYSIFKHTHTYILNKLFLDNLHTPCPIKDRNIMWNNQLISSWRVFPCLCNLVSCCGYYFPSYHSDEIVQSSSSTDDHQSRYSVSITGSTGIQSLWLDRWEDRCLEIKNMMLLYKNASLIKAWWTLLDELPNSLRTSACLSWAQLVLNLSNPSTRVSRRFMDFEMEGMMRRMKEREVSRGWSSELDSVCSQTENRVKEEKLSVNLHHLRVEEATKGDDRDFECSWTGKGVMFIDLESMTITIAIVVVQFVRNILLVENVSIVCNDATITIKGVWDNLIS</sequence>
<dbReference type="Proteomes" id="UP001057375">
    <property type="component" value="Unassembled WGS sequence"/>
</dbReference>
<proteinExistence type="predicted"/>
<keyword evidence="2" id="KW-1185">Reference proteome</keyword>
<accession>A0ABQ5K127</accession>
<comment type="caution">
    <text evidence="1">The sequence shown here is derived from an EMBL/GenBank/DDBJ whole genome shotgun (WGS) entry which is preliminary data.</text>
</comment>
<name>A0ABQ5K127_9EUKA</name>
<protein>
    <submittedName>
        <fullName evidence="1">Uncharacterized protein</fullName>
    </submittedName>
</protein>
<reference evidence="1" key="1">
    <citation type="submission" date="2022-03" db="EMBL/GenBank/DDBJ databases">
        <title>Draft genome sequence of Aduncisulcus paluster, a free-living microaerophilic Fornicata.</title>
        <authorList>
            <person name="Yuyama I."/>
            <person name="Kume K."/>
            <person name="Tamura T."/>
            <person name="Inagaki Y."/>
            <person name="Hashimoto T."/>
        </authorList>
    </citation>
    <scope>NUCLEOTIDE SEQUENCE</scope>
    <source>
        <strain evidence="1">NY0171</strain>
    </source>
</reference>
<feature type="non-terminal residue" evidence="1">
    <location>
        <position position="1"/>
    </location>
</feature>
<organism evidence="1 2">
    <name type="scientific">Aduncisulcus paluster</name>
    <dbReference type="NCBI Taxonomy" id="2918883"/>
    <lineage>
        <taxon>Eukaryota</taxon>
        <taxon>Metamonada</taxon>
        <taxon>Carpediemonas-like organisms</taxon>
        <taxon>Aduncisulcus</taxon>
    </lineage>
</organism>
<dbReference type="EMBL" id="BQXS01012555">
    <property type="protein sequence ID" value="GKT24946.1"/>
    <property type="molecule type" value="Genomic_DNA"/>
</dbReference>
<gene>
    <name evidence="1" type="ORF">ADUPG1_012889</name>
</gene>
<evidence type="ECO:0000313" key="2">
    <source>
        <dbReference type="Proteomes" id="UP001057375"/>
    </source>
</evidence>